<protein>
    <submittedName>
        <fullName evidence="1">Uncharacterized protein</fullName>
    </submittedName>
</protein>
<organism evidence="1 2">
    <name type="scientific">Flavobacterium muglaense</name>
    <dbReference type="NCBI Taxonomy" id="2764716"/>
    <lineage>
        <taxon>Bacteria</taxon>
        <taxon>Pseudomonadati</taxon>
        <taxon>Bacteroidota</taxon>
        <taxon>Flavobacteriia</taxon>
        <taxon>Flavobacteriales</taxon>
        <taxon>Flavobacteriaceae</taxon>
        <taxon>Flavobacterium</taxon>
    </lineage>
</organism>
<proteinExistence type="predicted"/>
<dbReference type="AlphaFoldDB" id="A0A923MVZ2"/>
<evidence type="ECO:0000313" key="1">
    <source>
        <dbReference type="EMBL" id="MBC5843258.1"/>
    </source>
</evidence>
<dbReference type="RefSeq" id="WP_187016954.1">
    <property type="nucleotide sequence ID" value="NZ_JACRUK010000003.1"/>
</dbReference>
<evidence type="ECO:0000313" key="2">
    <source>
        <dbReference type="Proteomes" id="UP000641454"/>
    </source>
</evidence>
<dbReference type="Proteomes" id="UP000641454">
    <property type="component" value="Unassembled WGS sequence"/>
</dbReference>
<accession>A0A923MVZ2</accession>
<dbReference type="EMBL" id="JACRUL010000003">
    <property type="protein sequence ID" value="MBC5843258.1"/>
    <property type="molecule type" value="Genomic_DNA"/>
</dbReference>
<comment type="caution">
    <text evidence="1">The sequence shown here is derived from an EMBL/GenBank/DDBJ whole genome shotgun (WGS) entry which is preliminary data.</text>
</comment>
<name>A0A923MVZ2_9FLAO</name>
<reference evidence="1 2" key="1">
    <citation type="submission" date="2020-08" db="EMBL/GenBank/DDBJ databases">
        <title>Description of novel Flavobacterium F-392 isolate.</title>
        <authorList>
            <person name="Saticioglu I.B."/>
            <person name="Duman M."/>
            <person name="Altun S."/>
        </authorList>
    </citation>
    <scope>NUCLEOTIDE SEQUENCE [LARGE SCALE GENOMIC DNA]</scope>
    <source>
        <strain evidence="1 2">F-392</strain>
    </source>
</reference>
<gene>
    <name evidence="1" type="ORF">H8R25_02245</name>
</gene>
<sequence>MNNERLNELLTKEYSTLSTNEKSEITKFYVDLHKIKGCKSCKDKSEMYYNKLKNDSLKTLKISIDNIELNEGSFKLRTNLGVTKILFDNGQYISFDECDNDVALGFLEANQNRISMFEKYPENWKELITKMNNKME</sequence>
<keyword evidence="2" id="KW-1185">Reference proteome</keyword>